<accession>A0ABT4MZV9</accession>
<dbReference type="InterPro" id="IPR011251">
    <property type="entry name" value="Luciferase-like_dom"/>
</dbReference>
<evidence type="ECO:0000313" key="7">
    <source>
        <dbReference type="EMBL" id="MCZ4551746.1"/>
    </source>
</evidence>
<dbReference type="EMBL" id="JAPWIE010000005">
    <property type="protein sequence ID" value="MCZ4551746.1"/>
    <property type="molecule type" value="Genomic_DNA"/>
</dbReference>
<organism evidence="7 8">
    <name type="scientific">Gordonia rubripertincta</name>
    <name type="common">Rhodococcus corallinus</name>
    <dbReference type="NCBI Taxonomy" id="36822"/>
    <lineage>
        <taxon>Bacteria</taxon>
        <taxon>Bacillati</taxon>
        <taxon>Actinomycetota</taxon>
        <taxon>Actinomycetes</taxon>
        <taxon>Mycobacteriales</taxon>
        <taxon>Gordoniaceae</taxon>
        <taxon>Gordonia</taxon>
    </lineage>
</organism>
<feature type="domain" description="Luciferase-like" evidence="6">
    <location>
        <begin position="45"/>
        <end position="328"/>
    </location>
</feature>
<name>A0ABT4MZV9_GORRU</name>
<sequence length="360" mass="38852">MVRFAWELPTRGDSRHVGSAPRHRGAWGPGPTSTVATDIRPGKFGPFDALDQIITAVELTGYDSVIAPYDPQGEESWIVAGNALRQTRHARVGVEFHPGFGTPVYAAKVSATLQRLSGDRLDWHVSVETTADDDRSRGDRTTTAEKYRRATEFLTVAKGVWTGAGSRGGGFAGGEFNFDGEFYDVIAGGFDEAVTGHAFPAVYLSGTSDAALELSAQHGDVHLFELTRSPESPAVRELDDRATALGRTVGAGLRLPIIARETAGEAWARLRRQWGEVFGDAGDLLDGRIDEVTFAGFEHLGHRASVGLVGSYDEVAQRISELAADGIETFVVSGVPHIEEIHRNAEHLLHRTDPATRVLA</sequence>
<protein>
    <submittedName>
        <fullName evidence="7">LLM class flavin-dependent oxidoreductase</fullName>
    </submittedName>
</protein>
<dbReference type="Pfam" id="PF00296">
    <property type="entry name" value="Bac_luciferase"/>
    <property type="match status" value="1"/>
</dbReference>
<gene>
    <name evidence="7" type="ORF">O4213_17285</name>
</gene>
<evidence type="ECO:0000256" key="1">
    <source>
        <dbReference type="ARBA" id="ARBA00022630"/>
    </source>
</evidence>
<evidence type="ECO:0000259" key="6">
    <source>
        <dbReference type="Pfam" id="PF00296"/>
    </source>
</evidence>
<dbReference type="InterPro" id="IPR036661">
    <property type="entry name" value="Luciferase-like_sf"/>
</dbReference>
<keyword evidence="3" id="KW-0560">Oxidoreductase</keyword>
<comment type="caution">
    <text evidence="7">The sequence shown here is derived from an EMBL/GenBank/DDBJ whole genome shotgun (WGS) entry which is preliminary data.</text>
</comment>
<dbReference type="PANTHER" id="PTHR42847">
    <property type="entry name" value="ALKANESULFONATE MONOOXYGENASE"/>
    <property type="match status" value="1"/>
</dbReference>
<dbReference type="Proteomes" id="UP001067235">
    <property type="component" value="Unassembled WGS sequence"/>
</dbReference>
<proteinExistence type="predicted"/>
<dbReference type="InterPro" id="IPR050172">
    <property type="entry name" value="SsuD_RutA_monooxygenase"/>
</dbReference>
<evidence type="ECO:0000256" key="3">
    <source>
        <dbReference type="ARBA" id="ARBA00023002"/>
    </source>
</evidence>
<dbReference type="RefSeq" id="WP_301572653.1">
    <property type="nucleotide sequence ID" value="NZ_JAPWIE010000005.1"/>
</dbReference>
<keyword evidence="1" id="KW-0285">Flavoprotein</keyword>
<keyword evidence="4" id="KW-0503">Monooxygenase</keyword>
<reference evidence="7" key="1">
    <citation type="submission" date="2022-12" db="EMBL/GenBank/DDBJ databases">
        <authorList>
            <person name="Krivoruchko A.V."/>
            <person name="Elkin A."/>
        </authorList>
    </citation>
    <scope>NUCLEOTIDE SEQUENCE</scope>
    <source>
        <strain evidence="7">IEGM 1388</strain>
    </source>
</reference>
<keyword evidence="8" id="KW-1185">Reference proteome</keyword>
<feature type="region of interest" description="Disordered" evidence="5">
    <location>
        <begin position="13"/>
        <end position="33"/>
    </location>
</feature>
<dbReference type="Gene3D" id="3.20.20.30">
    <property type="entry name" value="Luciferase-like domain"/>
    <property type="match status" value="1"/>
</dbReference>
<evidence type="ECO:0000256" key="2">
    <source>
        <dbReference type="ARBA" id="ARBA00022643"/>
    </source>
</evidence>
<dbReference type="PANTHER" id="PTHR42847:SF4">
    <property type="entry name" value="ALKANESULFONATE MONOOXYGENASE-RELATED"/>
    <property type="match status" value="1"/>
</dbReference>
<evidence type="ECO:0000313" key="8">
    <source>
        <dbReference type="Proteomes" id="UP001067235"/>
    </source>
</evidence>
<keyword evidence="2" id="KW-0288">FMN</keyword>
<evidence type="ECO:0000256" key="5">
    <source>
        <dbReference type="SAM" id="MobiDB-lite"/>
    </source>
</evidence>
<evidence type="ECO:0000256" key="4">
    <source>
        <dbReference type="ARBA" id="ARBA00023033"/>
    </source>
</evidence>
<dbReference type="SUPFAM" id="SSF51679">
    <property type="entry name" value="Bacterial luciferase-like"/>
    <property type="match status" value="1"/>
</dbReference>